<dbReference type="InterPro" id="IPR001480">
    <property type="entry name" value="Bulb-type_lectin_dom"/>
</dbReference>
<accession>A0ABQ6CBB0</accession>
<sequence length="113" mass="12508">MSNMLNPGQSLFTNQSLNSNDGRFTLILQTDGNLVLYRTQDHRALWATGTNGQDTHHAIMQGDGNFVLYHENNTAAWASGTNGKPGSYLILQNDGNLVIYWPRDPVWASGTNQ</sequence>
<dbReference type="SUPFAM" id="SSF51110">
    <property type="entry name" value="alpha-D-mannose-specific plant lectins"/>
    <property type="match status" value="1"/>
</dbReference>
<dbReference type="RefSeq" id="WP_284310487.1">
    <property type="nucleotide sequence ID" value="NZ_BSPC01000005.1"/>
</dbReference>
<dbReference type="Proteomes" id="UP001156882">
    <property type="component" value="Unassembled WGS sequence"/>
</dbReference>
<dbReference type="EMBL" id="BSPC01000005">
    <property type="protein sequence ID" value="GLS17681.1"/>
    <property type="molecule type" value="Genomic_DNA"/>
</dbReference>
<evidence type="ECO:0000259" key="1">
    <source>
        <dbReference type="PROSITE" id="PS50927"/>
    </source>
</evidence>
<proteinExistence type="predicted"/>
<name>A0ABQ6CBB0_9HYPH</name>
<evidence type="ECO:0000313" key="3">
    <source>
        <dbReference type="Proteomes" id="UP001156882"/>
    </source>
</evidence>
<dbReference type="CDD" id="cd00028">
    <property type="entry name" value="B_lectin"/>
    <property type="match status" value="1"/>
</dbReference>
<keyword evidence="3" id="KW-1185">Reference proteome</keyword>
<reference evidence="3" key="1">
    <citation type="journal article" date="2019" name="Int. J. Syst. Evol. Microbiol.">
        <title>The Global Catalogue of Microorganisms (GCM) 10K type strain sequencing project: providing services to taxonomists for standard genome sequencing and annotation.</title>
        <authorList>
            <consortium name="The Broad Institute Genomics Platform"/>
            <consortium name="The Broad Institute Genome Sequencing Center for Infectious Disease"/>
            <person name="Wu L."/>
            <person name="Ma J."/>
        </authorList>
    </citation>
    <scope>NUCLEOTIDE SEQUENCE [LARGE SCALE GENOMIC DNA]</scope>
    <source>
        <strain evidence="3">NBRC 101365</strain>
    </source>
</reference>
<protein>
    <recommendedName>
        <fullName evidence="1">Bulb-type lectin domain-containing protein</fullName>
    </recommendedName>
</protein>
<dbReference type="PROSITE" id="PS50927">
    <property type="entry name" value="BULB_LECTIN"/>
    <property type="match status" value="1"/>
</dbReference>
<dbReference type="InterPro" id="IPR036426">
    <property type="entry name" value="Bulb-type_lectin_dom_sf"/>
</dbReference>
<gene>
    <name evidence="2" type="ORF">GCM10007874_06960</name>
</gene>
<organism evidence="2 3">
    <name type="scientific">Labrys miyagiensis</name>
    <dbReference type="NCBI Taxonomy" id="346912"/>
    <lineage>
        <taxon>Bacteria</taxon>
        <taxon>Pseudomonadati</taxon>
        <taxon>Pseudomonadota</taxon>
        <taxon>Alphaproteobacteria</taxon>
        <taxon>Hyphomicrobiales</taxon>
        <taxon>Xanthobacteraceae</taxon>
        <taxon>Labrys</taxon>
    </lineage>
</organism>
<evidence type="ECO:0000313" key="2">
    <source>
        <dbReference type="EMBL" id="GLS17681.1"/>
    </source>
</evidence>
<comment type="caution">
    <text evidence="2">The sequence shown here is derived from an EMBL/GenBank/DDBJ whole genome shotgun (WGS) entry which is preliminary data.</text>
</comment>
<dbReference type="Gene3D" id="2.90.10.10">
    <property type="entry name" value="Bulb-type lectin domain"/>
    <property type="match status" value="3"/>
</dbReference>
<feature type="domain" description="Bulb-type lectin" evidence="1">
    <location>
        <begin position="2"/>
        <end position="112"/>
    </location>
</feature>
<dbReference type="SMART" id="SM00108">
    <property type="entry name" value="B_lectin"/>
    <property type="match status" value="1"/>
</dbReference>